<sequence length="128" mass="14123">MGGINREGSLAIKRPRSIGGEGRFGFFGLTALRALTKSAVWQNLEIRGVLTTCGARNIDLVKSLGADEILDYKTLMEWSLLKSPSGRKYDAMIQRAFGIPWSTFEPNLSERGKVIDITPGPSSIMTYR</sequence>
<evidence type="ECO:0000313" key="2">
    <source>
        <dbReference type="Proteomes" id="UP000631114"/>
    </source>
</evidence>
<accession>A0A835LEF6</accession>
<keyword evidence="2" id="KW-1185">Reference proteome</keyword>
<dbReference type="Gene3D" id="3.40.50.720">
    <property type="entry name" value="NAD(P)-binding Rossmann-like Domain"/>
    <property type="match status" value="1"/>
</dbReference>
<dbReference type="OrthoDB" id="48317at2759"/>
<dbReference type="InterPro" id="IPR036291">
    <property type="entry name" value="NAD(P)-bd_dom_sf"/>
</dbReference>
<dbReference type="EMBL" id="JADFTS010000009">
    <property type="protein sequence ID" value="KAF9588804.1"/>
    <property type="molecule type" value="Genomic_DNA"/>
</dbReference>
<reference evidence="1 2" key="1">
    <citation type="submission" date="2020-10" db="EMBL/GenBank/DDBJ databases">
        <title>The Coptis chinensis genome and diversification of protoberbering-type alkaloids.</title>
        <authorList>
            <person name="Wang B."/>
            <person name="Shu S."/>
            <person name="Song C."/>
            <person name="Liu Y."/>
        </authorList>
    </citation>
    <scope>NUCLEOTIDE SEQUENCE [LARGE SCALE GENOMIC DNA]</scope>
    <source>
        <strain evidence="1">HL-2020</strain>
        <tissue evidence="1">Leaf</tissue>
    </source>
</reference>
<proteinExistence type="predicted"/>
<name>A0A835LEF6_9MAGN</name>
<evidence type="ECO:0000313" key="1">
    <source>
        <dbReference type="EMBL" id="KAF9588804.1"/>
    </source>
</evidence>
<dbReference type="SUPFAM" id="SSF51735">
    <property type="entry name" value="NAD(P)-binding Rossmann-fold domains"/>
    <property type="match status" value="1"/>
</dbReference>
<comment type="caution">
    <text evidence="1">The sequence shown here is derived from an EMBL/GenBank/DDBJ whole genome shotgun (WGS) entry which is preliminary data.</text>
</comment>
<protein>
    <submittedName>
        <fullName evidence="1">Uncharacterized protein</fullName>
    </submittedName>
</protein>
<dbReference type="AlphaFoldDB" id="A0A835LEF6"/>
<gene>
    <name evidence="1" type="ORF">IFM89_016125</name>
</gene>
<dbReference type="InterPro" id="IPR052733">
    <property type="entry name" value="Chloroplast_QOR"/>
</dbReference>
<dbReference type="PANTHER" id="PTHR44013:SF1">
    <property type="entry name" value="ZINC-TYPE ALCOHOL DEHYDROGENASE-LIKE PROTEIN C16A3.02C"/>
    <property type="match status" value="1"/>
</dbReference>
<organism evidence="1 2">
    <name type="scientific">Coptis chinensis</name>
    <dbReference type="NCBI Taxonomy" id="261450"/>
    <lineage>
        <taxon>Eukaryota</taxon>
        <taxon>Viridiplantae</taxon>
        <taxon>Streptophyta</taxon>
        <taxon>Embryophyta</taxon>
        <taxon>Tracheophyta</taxon>
        <taxon>Spermatophyta</taxon>
        <taxon>Magnoliopsida</taxon>
        <taxon>Ranunculales</taxon>
        <taxon>Ranunculaceae</taxon>
        <taxon>Coptidoideae</taxon>
        <taxon>Coptis</taxon>
    </lineage>
</organism>
<dbReference type="PANTHER" id="PTHR44013">
    <property type="entry name" value="ZINC-TYPE ALCOHOL DEHYDROGENASE-LIKE PROTEIN C16A3.02C"/>
    <property type="match status" value="1"/>
</dbReference>
<dbReference type="Proteomes" id="UP000631114">
    <property type="component" value="Unassembled WGS sequence"/>
</dbReference>